<feature type="transmembrane region" description="Helical" evidence="6">
    <location>
        <begin position="270"/>
        <end position="299"/>
    </location>
</feature>
<dbReference type="GO" id="GO:0016020">
    <property type="term" value="C:membrane"/>
    <property type="evidence" value="ECO:0007669"/>
    <property type="project" value="UniProtKB-SubCell"/>
</dbReference>
<dbReference type="AlphaFoldDB" id="A0AAW1GUS0"/>
<evidence type="ECO:0000313" key="7">
    <source>
        <dbReference type="EMBL" id="KAK9668531.1"/>
    </source>
</evidence>
<evidence type="ECO:0000256" key="6">
    <source>
        <dbReference type="RuleBase" id="RU004914"/>
    </source>
</evidence>
<protein>
    <recommendedName>
        <fullName evidence="6">Protein DETOXIFICATION</fullName>
    </recommendedName>
    <alternativeName>
        <fullName evidence="6">Multidrug and toxic compound extrusion protein</fullName>
    </alternativeName>
</protein>
<dbReference type="PANTHER" id="PTHR42893">
    <property type="entry name" value="PROTEIN DETOXIFICATION 44, CHLOROPLASTIC-RELATED"/>
    <property type="match status" value="1"/>
</dbReference>
<dbReference type="CDD" id="cd13136">
    <property type="entry name" value="MATE_DinF_like"/>
    <property type="match status" value="1"/>
</dbReference>
<dbReference type="Pfam" id="PF01554">
    <property type="entry name" value="MatE"/>
    <property type="match status" value="2"/>
</dbReference>
<gene>
    <name evidence="7" type="ORF">RND81_13G067100</name>
</gene>
<dbReference type="NCBIfam" id="TIGR00797">
    <property type="entry name" value="matE"/>
    <property type="match status" value="1"/>
</dbReference>
<feature type="transmembrane region" description="Helical" evidence="6">
    <location>
        <begin position="362"/>
        <end position="384"/>
    </location>
</feature>
<keyword evidence="3 6" id="KW-0812">Transmembrane</keyword>
<evidence type="ECO:0000256" key="1">
    <source>
        <dbReference type="ARBA" id="ARBA00004141"/>
    </source>
</evidence>
<dbReference type="InterPro" id="IPR044644">
    <property type="entry name" value="DinF-like"/>
</dbReference>
<dbReference type="EMBL" id="JBDFQZ010000013">
    <property type="protein sequence ID" value="KAK9668531.1"/>
    <property type="molecule type" value="Genomic_DNA"/>
</dbReference>
<keyword evidence="4 6" id="KW-1133">Transmembrane helix</keyword>
<proteinExistence type="inferred from homology"/>
<comment type="caution">
    <text evidence="6">Lacks conserved residue(s) required for the propagation of feature annotation.</text>
</comment>
<evidence type="ECO:0000256" key="4">
    <source>
        <dbReference type="ARBA" id="ARBA00022989"/>
    </source>
</evidence>
<evidence type="ECO:0000256" key="2">
    <source>
        <dbReference type="ARBA" id="ARBA00010199"/>
    </source>
</evidence>
<evidence type="ECO:0000256" key="5">
    <source>
        <dbReference type="ARBA" id="ARBA00023136"/>
    </source>
</evidence>
<organism evidence="7 8">
    <name type="scientific">Saponaria officinalis</name>
    <name type="common">Common soapwort</name>
    <name type="synonym">Lychnis saponaria</name>
    <dbReference type="NCBI Taxonomy" id="3572"/>
    <lineage>
        <taxon>Eukaryota</taxon>
        <taxon>Viridiplantae</taxon>
        <taxon>Streptophyta</taxon>
        <taxon>Embryophyta</taxon>
        <taxon>Tracheophyta</taxon>
        <taxon>Spermatophyta</taxon>
        <taxon>Magnoliopsida</taxon>
        <taxon>eudicotyledons</taxon>
        <taxon>Gunneridae</taxon>
        <taxon>Pentapetalae</taxon>
        <taxon>Caryophyllales</taxon>
        <taxon>Caryophyllaceae</taxon>
        <taxon>Caryophylleae</taxon>
        <taxon>Saponaria</taxon>
    </lineage>
</organism>
<evidence type="ECO:0000313" key="8">
    <source>
        <dbReference type="Proteomes" id="UP001443914"/>
    </source>
</evidence>
<dbReference type="PANTHER" id="PTHR42893:SF46">
    <property type="entry name" value="PROTEIN DETOXIFICATION 44, CHLOROPLASTIC"/>
    <property type="match status" value="1"/>
</dbReference>
<accession>A0AAW1GUS0</accession>
<comment type="caution">
    <text evidence="7">The sequence shown here is derived from an EMBL/GenBank/DDBJ whole genome shotgun (WGS) entry which is preliminary data.</text>
</comment>
<dbReference type="Proteomes" id="UP001443914">
    <property type="component" value="Unassembled WGS sequence"/>
</dbReference>
<feature type="transmembrane region" description="Helical" evidence="6">
    <location>
        <begin position="183"/>
        <end position="212"/>
    </location>
</feature>
<evidence type="ECO:0000256" key="3">
    <source>
        <dbReference type="ARBA" id="ARBA00022692"/>
    </source>
</evidence>
<comment type="subcellular location">
    <subcellularLocation>
        <location evidence="1">Membrane</location>
        <topology evidence="1">Multi-pass membrane protein</topology>
    </subcellularLocation>
</comment>
<dbReference type="GO" id="GO:0042910">
    <property type="term" value="F:xenobiotic transmembrane transporter activity"/>
    <property type="evidence" value="ECO:0007669"/>
    <property type="project" value="InterPro"/>
</dbReference>
<comment type="similarity">
    <text evidence="2 6">Belongs to the multi antimicrobial extrusion (MATE) (TC 2.A.66.1) family.</text>
</comment>
<feature type="transmembrane region" description="Helical" evidence="6">
    <location>
        <begin position="224"/>
        <end position="244"/>
    </location>
</feature>
<name>A0AAW1GUS0_SAPOF</name>
<keyword evidence="8" id="KW-1185">Reference proteome</keyword>
<feature type="transmembrane region" description="Helical" evidence="6">
    <location>
        <begin position="320"/>
        <end position="342"/>
    </location>
</feature>
<feature type="transmembrane region" description="Helical" evidence="6">
    <location>
        <begin position="396"/>
        <end position="421"/>
    </location>
</feature>
<dbReference type="GO" id="GO:0015297">
    <property type="term" value="F:antiporter activity"/>
    <property type="evidence" value="ECO:0007669"/>
    <property type="project" value="InterPro"/>
</dbReference>
<reference evidence="7" key="1">
    <citation type="submission" date="2024-03" db="EMBL/GenBank/DDBJ databases">
        <title>WGS assembly of Saponaria officinalis var. Norfolk2.</title>
        <authorList>
            <person name="Jenkins J."/>
            <person name="Shu S."/>
            <person name="Grimwood J."/>
            <person name="Barry K."/>
            <person name="Goodstein D."/>
            <person name="Schmutz J."/>
            <person name="Leebens-Mack J."/>
            <person name="Osbourn A."/>
        </authorList>
    </citation>
    <scope>NUCLEOTIDE SEQUENCE [LARGE SCALE GENOMIC DNA]</scope>
    <source>
        <strain evidence="7">JIC</strain>
    </source>
</reference>
<sequence length="529" mass="56618">MASSSLTHHFFYLHSHSHHKHNHKIPLLFSPISFKRNPNLSSRFRALSNSNKDHTSHSPSSSHDFEFPPLLRFWDAAKVDELGREMLSIAVPAALALAADPITSLVDTAFVGHLGSAELAAVGMSVTVFNLVSKLFNVPLLNITTSFVAEEQASIIEQSKERVQVDQDVGECKRVLPSVSTSLILAAGLGLVEALALSVGSGFLMNIMGIAVDSPIRQPAEEFLTVRAFGAPPIVMALAAQGTFRGLKDTRTPLFAVGAGNLVNAILDPILIFFLSFGIGGAAIATVISEYLIAFILLWKLNGEISLTSPNIDGSRLLQYLKSGGLLIGRTISVLVPMTLATSLAAKGGPVPMAGHQICLEVWLTISLLTDALAIAGQALLAVNYSQGNYEEARQVVYKVLQIGFLMGSVLAAILFLGFGIGSRLFTSDTEVLKVACSGVLFVAGSQPMNAIAFVFDGLYYGVSDFEYAAYSMVVAALISSVFLVVVAPVFGLPGVWTGLFLFMSLRVVAGSWRLGTRSGPWMRVWSED</sequence>
<dbReference type="InterPro" id="IPR002528">
    <property type="entry name" value="MATE_fam"/>
</dbReference>
<keyword evidence="5 6" id="KW-0472">Membrane</keyword>
<feature type="transmembrane region" description="Helical" evidence="6">
    <location>
        <begin position="433"/>
        <end position="456"/>
    </location>
</feature>
<feature type="transmembrane region" description="Helical" evidence="6">
    <location>
        <begin position="468"/>
        <end position="491"/>
    </location>
</feature>